<name>A0ABT0DAB6_9HYPH</name>
<proteinExistence type="predicted"/>
<dbReference type="Proteomes" id="UP001203284">
    <property type="component" value="Unassembled WGS sequence"/>
</dbReference>
<dbReference type="EMBL" id="JALKCH010000005">
    <property type="protein sequence ID" value="MCK0196901.1"/>
    <property type="molecule type" value="Genomic_DNA"/>
</dbReference>
<organism evidence="2 3">
    <name type="scientific">Ancylobacter crimeensis</name>
    <dbReference type="NCBI Taxonomy" id="2579147"/>
    <lineage>
        <taxon>Bacteria</taxon>
        <taxon>Pseudomonadati</taxon>
        <taxon>Pseudomonadota</taxon>
        <taxon>Alphaproteobacteria</taxon>
        <taxon>Hyphomicrobiales</taxon>
        <taxon>Xanthobacteraceae</taxon>
        <taxon>Ancylobacter</taxon>
    </lineage>
</organism>
<comment type="caution">
    <text evidence="2">The sequence shown here is derived from an EMBL/GenBank/DDBJ whole genome shotgun (WGS) entry which is preliminary data.</text>
</comment>
<feature type="coiled-coil region" evidence="1">
    <location>
        <begin position="25"/>
        <end position="98"/>
    </location>
</feature>
<gene>
    <name evidence="2" type="ORF">MWN34_08240</name>
</gene>
<keyword evidence="3" id="KW-1185">Reference proteome</keyword>
<dbReference type="RefSeq" id="WP_247028406.1">
    <property type="nucleotide sequence ID" value="NZ_JALKCH010000005.1"/>
</dbReference>
<evidence type="ECO:0000256" key="1">
    <source>
        <dbReference type="SAM" id="Coils"/>
    </source>
</evidence>
<evidence type="ECO:0000313" key="3">
    <source>
        <dbReference type="Proteomes" id="UP001203284"/>
    </source>
</evidence>
<evidence type="ECO:0000313" key="2">
    <source>
        <dbReference type="EMBL" id="MCK0196901.1"/>
    </source>
</evidence>
<keyword evidence="1" id="KW-0175">Coiled coil</keyword>
<sequence length="315" mass="34702">MKIFDALKNILKDPQRSPADLATAVEDARAVVAEAGAEVERLQGERRAMLTASEPDRARHKQALAAASDRLADARLYVEALEERRAEAQKQAQEVMRVERYEHALAARDAAAKRLAKEYPHLVGIFVDLMEAVAGADLIVDAANADLPTSKPPIARTEAHARFPRRQREVLSDRVEFLWVAEGMSQPLDNQSLVQPTGADVGVARVSDPRHNPLWAVRSHVPVHRCAFRRIEYRPADPVVAPPNVLSGSVRLPAMREGSLSWGYSQGRIVDPPEVLEEVHAVRSAKAAWKAEAVDPAPVTVEFERIDDPVEQTAA</sequence>
<protein>
    <submittedName>
        <fullName evidence="2">Uncharacterized protein</fullName>
    </submittedName>
</protein>
<accession>A0ABT0DAB6</accession>
<reference evidence="2 3" key="1">
    <citation type="submission" date="2022-04" db="EMBL/GenBank/DDBJ databases">
        <authorList>
            <person name="Grouzdev D.S."/>
            <person name="Pantiukh K.S."/>
            <person name="Krutkina M.S."/>
        </authorList>
    </citation>
    <scope>NUCLEOTIDE SEQUENCE [LARGE SCALE GENOMIC DNA]</scope>
    <source>
        <strain evidence="2 3">6x-1</strain>
    </source>
</reference>